<keyword evidence="6 8" id="KW-0067">ATP-binding</keyword>
<protein>
    <recommendedName>
        <fullName evidence="8">Pantothenate synthetase</fullName>
        <shortName evidence="8">PS</shortName>
        <ecNumber evidence="8">6.3.2.1</ecNumber>
    </recommendedName>
    <alternativeName>
        <fullName evidence="8">Pantoate--beta-alanine ligase</fullName>
    </alternativeName>
    <alternativeName>
        <fullName evidence="8">Pantoate-activating enzyme</fullName>
    </alternativeName>
</protein>
<evidence type="ECO:0000256" key="5">
    <source>
        <dbReference type="ARBA" id="ARBA00022741"/>
    </source>
</evidence>
<feature type="binding site" evidence="8">
    <location>
        <position position="150"/>
    </location>
    <ligand>
        <name>(R)-pantoate</name>
        <dbReference type="ChEBI" id="CHEBI:15980"/>
    </ligand>
</feature>
<comment type="caution">
    <text evidence="9">The sequence shown here is derived from an EMBL/GenBank/DDBJ whole genome shotgun (WGS) entry which is preliminary data.</text>
</comment>
<dbReference type="EC" id="6.3.2.1" evidence="8"/>
<feature type="binding site" evidence="8">
    <location>
        <begin position="144"/>
        <end position="147"/>
    </location>
    <ligand>
        <name>ATP</name>
        <dbReference type="ChEBI" id="CHEBI:30616"/>
    </ligand>
</feature>
<accession>A0ABV8JL35</accession>
<dbReference type="EMBL" id="JBHSAP010000018">
    <property type="protein sequence ID" value="MFC4078054.1"/>
    <property type="molecule type" value="Genomic_DNA"/>
</dbReference>
<keyword evidence="8" id="KW-0963">Cytoplasm</keyword>
<dbReference type="Pfam" id="PF02569">
    <property type="entry name" value="Pantoate_ligase"/>
    <property type="match status" value="1"/>
</dbReference>
<feature type="binding site" evidence="8">
    <location>
        <position position="58"/>
    </location>
    <ligand>
        <name>beta-alanine</name>
        <dbReference type="ChEBI" id="CHEBI:57966"/>
    </ligand>
</feature>
<dbReference type="Proteomes" id="UP001595843">
    <property type="component" value="Unassembled WGS sequence"/>
</dbReference>
<evidence type="ECO:0000256" key="1">
    <source>
        <dbReference type="ARBA" id="ARBA00004990"/>
    </source>
</evidence>
<comment type="similarity">
    <text evidence="2 8">Belongs to the pantothenate synthetase family.</text>
</comment>
<evidence type="ECO:0000256" key="3">
    <source>
        <dbReference type="ARBA" id="ARBA00022598"/>
    </source>
</evidence>
<comment type="pathway">
    <text evidence="1 8">Cofactor biosynthesis; (R)-pantothenate biosynthesis; (R)-pantothenate from (R)-pantoate and beta-alanine: step 1/1.</text>
</comment>
<evidence type="ECO:0000313" key="9">
    <source>
        <dbReference type="EMBL" id="MFC4078054.1"/>
    </source>
</evidence>
<name>A0ABV8JL35_9BACL</name>
<evidence type="ECO:0000256" key="6">
    <source>
        <dbReference type="ARBA" id="ARBA00022840"/>
    </source>
</evidence>
<dbReference type="GO" id="GO:0004592">
    <property type="term" value="F:pantoate-beta-alanine ligase activity"/>
    <property type="evidence" value="ECO:0007669"/>
    <property type="project" value="UniProtKB-EC"/>
</dbReference>
<dbReference type="CDD" id="cd00560">
    <property type="entry name" value="PanC"/>
    <property type="match status" value="1"/>
</dbReference>
<proteinExistence type="inferred from homology"/>
<comment type="function">
    <text evidence="8">Catalyzes the condensation of pantoate with beta-alanine in an ATP-dependent reaction via a pantoyl-adenylate intermediate.</text>
</comment>
<dbReference type="NCBIfam" id="TIGR00018">
    <property type="entry name" value="panC"/>
    <property type="match status" value="1"/>
</dbReference>
<dbReference type="InterPro" id="IPR042176">
    <property type="entry name" value="Pantoate_ligase_C"/>
</dbReference>
<dbReference type="InterPro" id="IPR014729">
    <property type="entry name" value="Rossmann-like_a/b/a_fold"/>
</dbReference>
<evidence type="ECO:0000313" key="10">
    <source>
        <dbReference type="Proteomes" id="UP001595843"/>
    </source>
</evidence>
<gene>
    <name evidence="8 9" type="primary">panC</name>
    <name evidence="9" type="ORF">ACFOUO_14725</name>
</gene>
<dbReference type="RefSeq" id="WP_380705883.1">
    <property type="nucleotide sequence ID" value="NZ_JBHSAP010000018.1"/>
</dbReference>
<feature type="binding site" evidence="8">
    <location>
        <position position="58"/>
    </location>
    <ligand>
        <name>(R)-pantoate</name>
        <dbReference type="ChEBI" id="CHEBI:15980"/>
    </ligand>
</feature>
<dbReference type="Gene3D" id="3.30.1300.10">
    <property type="entry name" value="Pantoate-beta-alanine ligase, C-terminal domain"/>
    <property type="match status" value="1"/>
</dbReference>
<comment type="catalytic activity">
    <reaction evidence="7 8">
        <text>(R)-pantoate + beta-alanine + ATP = (R)-pantothenate + AMP + diphosphate + H(+)</text>
        <dbReference type="Rhea" id="RHEA:10912"/>
        <dbReference type="ChEBI" id="CHEBI:15378"/>
        <dbReference type="ChEBI" id="CHEBI:15980"/>
        <dbReference type="ChEBI" id="CHEBI:29032"/>
        <dbReference type="ChEBI" id="CHEBI:30616"/>
        <dbReference type="ChEBI" id="CHEBI:33019"/>
        <dbReference type="ChEBI" id="CHEBI:57966"/>
        <dbReference type="ChEBI" id="CHEBI:456215"/>
        <dbReference type="EC" id="6.3.2.1"/>
    </reaction>
</comment>
<evidence type="ECO:0000256" key="2">
    <source>
        <dbReference type="ARBA" id="ARBA00009256"/>
    </source>
</evidence>
<evidence type="ECO:0000256" key="4">
    <source>
        <dbReference type="ARBA" id="ARBA00022655"/>
    </source>
</evidence>
<evidence type="ECO:0000256" key="7">
    <source>
        <dbReference type="ARBA" id="ARBA00048258"/>
    </source>
</evidence>
<dbReference type="InterPro" id="IPR003721">
    <property type="entry name" value="Pantoate_ligase"/>
</dbReference>
<dbReference type="Gene3D" id="3.40.50.620">
    <property type="entry name" value="HUPs"/>
    <property type="match status" value="1"/>
</dbReference>
<dbReference type="HAMAP" id="MF_00158">
    <property type="entry name" value="PanC"/>
    <property type="match status" value="1"/>
</dbReference>
<dbReference type="NCBIfam" id="TIGR00125">
    <property type="entry name" value="cyt_tran_rel"/>
    <property type="match status" value="1"/>
</dbReference>
<feature type="binding site" evidence="8">
    <location>
        <begin position="27"/>
        <end position="34"/>
    </location>
    <ligand>
        <name>ATP</name>
        <dbReference type="ChEBI" id="CHEBI:30616"/>
    </ligand>
</feature>
<dbReference type="InterPro" id="IPR004821">
    <property type="entry name" value="Cyt_trans-like"/>
</dbReference>
<comment type="subcellular location">
    <subcellularLocation>
        <location evidence="8">Cytoplasm</location>
    </subcellularLocation>
</comment>
<dbReference type="PANTHER" id="PTHR21299">
    <property type="entry name" value="CYTIDYLATE KINASE/PANTOATE-BETA-ALANINE LIGASE"/>
    <property type="match status" value="1"/>
</dbReference>
<keyword evidence="10" id="KW-1185">Reference proteome</keyword>
<feature type="binding site" evidence="8">
    <location>
        <begin position="181"/>
        <end position="184"/>
    </location>
    <ligand>
        <name>ATP</name>
        <dbReference type="ChEBI" id="CHEBI:30616"/>
    </ligand>
</feature>
<sequence>MRVVKTIEGIREALSSAQRPVGFIPTMGSLHAGHISLIERARRECATVVVSVFVNPLQFGPTEDFDHYPRDLDTDARKSEEAGTDFLFAPATKELYPAPPRTRVTVSGLTDRLCGASRPGHFDGVATVVNKLLHIVSPDRVYFGLKDAQQLAVIQRMTEDLNLPVRVVPCPTLRESDGLAMSSRNVYLSPEEREQATVLNRALSLATEQVKTGRISRADEAAQLIRETIRTAPQAEIDYVEVLSYPDLERVHEIRDQQVIAATAVRFGNTRLIDNVIWPGKEDS</sequence>
<organism evidence="9 10">
    <name type="scientific">Salinithrix halophila</name>
    <dbReference type="NCBI Taxonomy" id="1485204"/>
    <lineage>
        <taxon>Bacteria</taxon>
        <taxon>Bacillati</taxon>
        <taxon>Bacillota</taxon>
        <taxon>Bacilli</taxon>
        <taxon>Bacillales</taxon>
        <taxon>Thermoactinomycetaceae</taxon>
        <taxon>Salinithrix</taxon>
    </lineage>
</organism>
<evidence type="ECO:0000256" key="8">
    <source>
        <dbReference type="HAMAP-Rule" id="MF_00158"/>
    </source>
</evidence>
<feature type="active site" description="Proton donor" evidence="8">
    <location>
        <position position="34"/>
    </location>
</feature>
<keyword evidence="5 8" id="KW-0547">Nucleotide-binding</keyword>
<comment type="miscellaneous">
    <text evidence="8">The reaction proceeds by a bi uni uni bi ping pong mechanism.</text>
</comment>
<dbReference type="SUPFAM" id="SSF52374">
    <property type="entry name" value="Nucleotidylyl transferase"/>
    <property type="match status" value="1"/>
</dbReference>
<reference evidence="10" key="1">
    <citation type="journal article" date="2019" name="Int. J. Syst. Evol. Microbiol.">
        <title>The Global Catalogue of Microorganisms (GCM) 10K type strain sequencing project: providing services to taxonomists for standard genome sequencing and annotation.</title>
        <authorList>
            <consortium name="The Broad Institute Genomics Platform"/>
            <consortium name="The Broad Institute Genome Sequencing Center for Infectious Disease"/>
            <person name="Wu L."/>
            <person name="Ma J."/>
        </authorList>
    </citation>
    <scope>NUCLEOTIDE SEQUENCE [LARGE SCALE GENOMIC DNA]</scope>
    <source>
        <strain evidence="10">IBRC-M 10813</strain>
    </source>
</reference>
<feature type="binding site" evidence="8">
    <location>
        <position position="173"/>
    </location>
    <ligand>
        <name>ATP</name>
        <dbReference type="ChEBI" id="CHEBI:30616"/>
    </ligand>
</feature>
<keyword evidence="4 8" id="KW-0566">Pantothenate biosynthesis</keyword>
<dbReference type="PANTHER" id="PTHR21299:SF1">
    <property type="entry name" value="PANTOATE--BETA-ALANINE LIGASE"/>
    <property type="match status" value="1"/>
</dbReference>
<comment type="subunit">
    <text evidence="8">Homodimer.</text>
</comment>
<keyword evidence="3 8" id="KW-0436">Ligase</keyword>